<proteinExistence type="inferred from homology"/>
<protein>
    <submittedName>
        <fullName evidence="2">YqgE/AlgH family protein</fullName>
    </submittedName>
</protein>
<dbReference type="SUPFAM" id="SSF143456">
    <property type="entry name" value="VC0467-like"/>
    <property type="match status" value="1"/>
</dbReference>
<dbReference type="EMBL" id="CP104213">
    <property type="protein sequence ID" value="UWX64921.1"/>
    <property type="molecule type" value="Genomic_DNA"/>
</dbReference>
<dbReference type="InterPro" id="IPR003774">
    <property type="entry name" value="AlgH-like"/>
</dbReference>
<dbReference type="Gene3D" id="3.40.1740.10">
    <property type="entry name" value="VC0467-like"/>
    <property type="match status" value="1"/>
</dbReference>
<sequence length="176" mass="18845">MTLSLLVATPRLAGSVFERGVLLMIEDQGGALGLLINRPSVVRVGELLPETGEAASALPVYSGGPVERSAGWCLYQAAVGQAEELQLTPELWLSRDQGVLGRLLAGPQRFYLLLGYAGWSPGQLEREEQAGSWLWGEITDDDLAELLWHTSDEQKWPAALKLLGTPPGNVVGGAQA</sequence>
<dbReference type="Pfam" id="PF02622">
    <property type="entry name" value="DUF179"/>
    <property type="match status" value="1"/>
</dbReference>
<evidence type="ECO:0000256" key="1">
    <source>
        <dbReference type="ARBA" id="ARBA00009600"/>
    </source>
</evidence>
<keyword evidence="3" id="KW-1185">Reference proteome</keyword>
<dbReference type="Proteomes" id="UP001060261">
    <property type="component" value="Chromosome"/>
</dbReference>
<dbReference type="PANTHER" id="PTHR30327">
    <property type="entry name" value="UNCHARACTERIZED PROTEIN YQGE"/>
    <property type="match status" value="1"/>
</dbReference>
<evidence type="ECO:0000313" key="2">
    <source>
        <dbReference type="EMBL" id="UWX64921.1"/>
    </source>
</evidence>
<name>A0ABY5YJQ3_9DEIO</name>
<gene>
    <name evidence="2" type="ORF">N0D28_04470</name>
</gene>
<comment type="similarity">
    <text evidence="1">Belongs to the UPF0301 (AlgH) family.</text>
</comment>
<dbReference type="PANTHER" id="PTHR30327:SF1">
    <property type="entry name" value="UPF0301 PROTEIN YQGE"/>
    <property type="match status" value="1"/>
</dbReference>
<evidence type="ECO:0000313" key="3">
    <source>
        <dbReference type="Proteomes" id="UP001060261"/>
    </source>
</evidence>
<accession>A0ABY5YJQ3</accession>
<reference evidence="2" key="1">
    <citation type="submission" date="2022-09" db="EMBL/GenBank/DDBJ databases">
        <title>genome sequence of Deinococcus rubellus.</title>
        <authorList>
            <person name="Srinivasan S."/>
        </authorList>
    </citation>
    <scope>NUCLEOTIDE SEQUENCE</scope>
    <source>
        <strain evidence="2">Ant6</strain>
    </source>
</reference>
<organism evidence="2 3">
    <name type="scientific">Deinococcus rubellus</name>
    <dbReference type="NCBI Taxonomy" id="1889240"/>
    <lineage>
        <taxon>Bacteria</taxon>
        <taxon>Thermotogati</taxon>
        <taxon>Deinococcota</taxon>
        <taxon>Deinococci</taxon>
        <taxon>Deinococcales</taxon>
        <taxon>Deinococcaceae</taxon>
        <taxon>Deinococcus</taxon>
    </lineage>
</organism>
<dbReference type="RefSeq" id="WP_260561179.1">
    <property type="nucleotide sequence ID" value="NZ_BAABEC010000069.1"/>
</dbReference>